<gene>
    <name evidence="1" type="ORF">PLOB_00002967</name>
</gene>
<dbReference type="Proteomes" id="UP001159405">
    <property type="component" value="Unassembled WGS sequence"/>
</dbReference>
<keyword evidence="2" id="KW-1185">Reference proteome</keyword>
<proteinExistence type="predicted"/>
<dbReference type="EMBL" id="CALNXK010000011">
    <property type="protein sequence ID" value="CAH3043522.1"/>
    <property type="molecule type" value="Genomic_DNA"/>
</dbReference>
<dbReference type="Gene3D" id="3.40.50.300">
    <property type="entry name" value="P-loop containing nucleotide triphosphate hydrolases"/>
    <property type="match status" value="1"/>
</dbReference>
<accession>A0ABN8N5D5</accession>
<name>A0ABN8N5D5_9CNID</name>
<organism evidence="1 2">
    <name type="scientific">Porites lobata</name>
    <dbReference type="NCBI Taxonomy" id="104759"/>
    <lineage>
        <taxon>Eukaryota</taxon>
        <taxon>Metazoa</taxon>
        <taxon>Cnidaria</taxon>
        <taxon>Anthozoa</taxon>
        <taxon>Hexacorallia</taxon>
        <taxon>Scleractinia</taxon>
        <taxon>Fungiina</taxon>
        <taxon>Poritidae</taxon>
        <taxon>Porites</taxon>
    </lineage>
</organism>
<evidence type="ECO:0000313" key="1">
    <source>
        <dbReference type="EMBL" id="CAH3043522.1"/>
    </source>
</evidence>
<reference evidence="1 2" key="1">
    <citation type="submission" date="2022-05" db="EMBL/GenBank/DDBJ databases">
        <authorList>
            <consortium name="Genoscope - CEA"/>
            <person name="William W."/>
        </authorList>
    </citation>
    <scope>NUCLEOTIDE SEQUENCE [LARGE SCALE GENOMIC DNA]</scope>
</reference>
<evidence type="ECO:0000313" key="2">
    <source>
        <dbReference type="Proteomes" id="UP001159405"/>
    </source>
</evidence>
<dbReference type="InterPro" id="IPR027417">
    <property type="entry name" value="P-loop_NTPase"/>
</dbReference>
<protein>
    <submittedName>
        <fullName evidence="1">Uncharacterized protein</fullName>
    </submittedName>
</protein>
<sequence length="113" mass="12763">MAIYSLLQRRDVMEILSTRFGKSMIFTVFAMAKEEISSSKTCMITISPLKSTIDDQISEMLSLSGKAMDLMTETKDAQRNSPYFFAWCSLSLSYNSNLKIALYVTIQHPANNT</sequence>
<comment type="caution">
    <text evidence="1">The sequence shown here is derived from an EMBL/GenBank/DDBJ whole genome shotgun (WGS) entry which is preliminary data.</text>
</comment>